<organism evidence="1 2">
    <name type="scientific">Romanomermis culicivorax</name>
    <name type="common">Nematode worm</name>
    <dbReference type="NCBI Taxonomy" id="13658"/>
    <lineage>
        <taxon>Eukaryota</taxon>
        <taxon>Metazoa</taxon>
        <taxon>Ecdysozoa</taxon>
        <taxon>Nematoda</taxon>
        <taxon>Enoplea</taxon>
        <taxon>Dorylaimia</taxon>
        <taxon>Mermithida</taxon>
        <taxon>Mermithoidea</taxon>
        <taxon>Mermithidae</taxon>
        <taxon>Romanomermis</taxon>
    </lineage>
</organism>
<name>A0A915IRY4_ROMCU</name>
<reference evidence="2" key="1">
    <citation type="submission" date="2022-11" db="UniProtKB">
        <authorList>
            <consortium name="WormBaseParasite"/>
        </authorList>
    </citation>
    <scope>IDENTIFICATION</scope>
</reference>
<protein>
    <submittedName>
        <fullName evidence="2">Uncharacterized protein</fullName>
    </submittedName>
</protein>
<dbReference type="Proteomes" id="UP000887565">
    <property type="component" value="Unplaced"/>
</dbReference>
<evidence type="ECO:0000313" key="2">
    <source>
        <dbReference type="WBParaSite" id="nRc.2.0.1.t16144-RA"/>
    </source>
</evidence>
<accession>A0A915IRY4</accession>
<proteinExistence type="predicted"/>
<evidence type="ECO:0000313" key="1">
    <source>
        <dbReference type="Proteomes" id="UP000887565"/>
    </source>
</evidence>
<dbReference type="AlphaFoldDB" id="A0A915IRY4"/>
<keyword evidence="1" id="KW-1185">Reference proteome</keyword>
<dbReference type="WBParaSite" id="nRc.2.0.1.t16144-RA">
    <property type="protein sequence ID" value="nRc.2.0.1.t16144-RA"/>
    <property type="gene ID" value="nRc.2.0.1.g16144"/>
</dbReference>
<sequence>MAVDLLLKQTAEELFTVKTELPTETDVIQIESEDEDVSTADTTAPMTTTKTTSSLAPLFKNLSYSTFELEWKR</sequence>